<reference evidence="2" key="1">
    <citation type="journal article" date="2014" name="Int. J. Syst. Evol. Microbiol.">
        <title>Complete genome of a new Firmicutes species belonging to the dominant human colonic microbiota ('Ruminococcus bicirculans') reveals two chromosomes and a selective capacity to utilize plant glucans.</title>
        <authorList>
            <consortium name="NISC Comparative Sequencing Program"/>
            <person name="Wegmann U."/>
            <person name="Louis P."/>
            <person name="Goesmann A."/>
            <person name="Henrissat B."/>
            <person name="Duncan S.H."/>
            <person name="Flint H.J."/>
        </authorList>
    </citation>
    <scope>NUCLEOTIDE SEQUENCE</scope>
    <source>
        <strain evidence="2">JCM 17590</strain>
    </source>
</reference>
<evidence type="ECO:0000259" key="1">
    <source>
        <dbReference type="Pfam" id="PF12697"/>
    </source>
</evidence>
<dbReference type="InterPro" id="IPR052897">
    <property type="entry name" value="Sec-Metab_Biosynth_Hydrolase"/>
</dbReference>
<feature type="domain" description="AB hydrolase-1" evidence="1">
    <location>
        <begin position="6"/>
        <end position="232"/>
    </location>
</feature>
<dbReference type="Gene3D" id="3.40.50.1820">
    <property type="entry name" value="alpha/beta hydrolase"/>
    <property type="match status" value="1"/>
</dbReference>
<keyword evidence="3" id="KW-1185">Reference proteome</keyword>
<dbReference type="InterPro" id="IPR029058">
    <property type="entry name" value="AB_hydrolase_fold"/>
</dbReference>
<reference evidence="2" key="2">
    <citation type="submission" date="2023-12" db="EMBL/GenBank/DDBJ databases">
        <authorList>
            <person name="Sun Q."/>
            <person name="Inoue M."/>
        </authorList>
    </citation>
    <scope>NUCLEOTIDE SEQUENCE</scope>
    <source>
        <strain evidence="2">JCM 17590</strain>
    </source>
</reference>
<dbReference type="Pfam" id="PF12697">
    <property type="entry name" value="Abhydrolase_6"/>
    <property type="match status" value="1"/>
</dbReference>
<gene>
    <name evidence="2" type="ORF">GCM10022286_01190</name>
</gene>
<dbReference type="EMBL" id="BAABBV010000001">
    <property type="protein sequence ID" value="GAA4154073.1"/>
    <property type="molecule type" value="Genomic_DNA"/>
</dbReference>
<evidence type="ECO:0000313" key="2">
    <source>
        <dbReference type="EMBL" id="GAA4154073.1"/>
    </source>
</evidence>
<organism evidence="2 3">
    <name type="scientific">Gryllotalpicola daejeonensis</name>
    <dbReference type="NCBI Taxonomy" id="993087"/>
    <lineage>
        <taxon>Bacteria</taxon>
        <taxon>Bacillati</taxon>
        <taxon>Actinomycetota</taxon>
        <taxon>Actinomycetes</taxon>
        <taxon>Micrococcales</taxon>
        <taxon>Microbacteriaceae</taxon>
        <taxon>Gryllotalpicola</taxon>
    </lineage>
</organism>
<name>A0ABP7ZD69_9MICO</name>
<comment type="caution">
    <text evidence="2">The sequence shown here is derived from an EMBL/GenBank/DDBJ whole genome shotgun (WGS) entry which is preliminary data.</text>
</comment>
<dbReference type="SUPFAM" id="SSF53474">
    <property type="entry name" value="alpha/beta-Hydrolases"/>
    <property type="match status" value="1"/>
</dbReference>
<protein>
    <submittedName>
        <fullName evidence="2">Alpha/beta hydrolase</fullName>
    </submittedName>
</protein>
<sequence>MTKPTIVLVHGAWADASSWNPVATALQSQGFTVLAPTNQLRGVHNDADYIASYLAQHTRGPVVLVGHSYGGFVITNAGSRGGDVKALVYVDAFVPDEGQFVFQLLGGSGSAFDVPDPSAVFDILGYPGAPEGDAEAFLKPSTVHTAFAQDLPEADRWLIAAGQRPITLQANTTPSGVPAWKTIPSWAVVGTEDKVIPPAVQRSMAENAGATITEVAGSHVSMISHPQVTIDAILAASASIEAAEASPEATAAPAAV</sequence>
<dbReference type="Proteomes" id="UP001415169">
    <property type="component" value="Unassembled WGS sequence"/>
</dbReference>
<proteinExistence type="predicted"/>
<dbReference type="GO" id="GO:0016787">
    <property type="term" value="F:hydrolase activity"/>
    <property type="evidence" value="ECO:0007669"/>
    <property type="project" value="UniProtKB-KW"/>
</dbReference>
<evidence type="ECO:0000313" key="3">
    <source>
        <dbReference type="Proteomes" id="UP001415169"/>
    </source>
</evidence>
<dbReference type="RefSeq" id="WP_344789797.1">
    <property type="nucleotide sequence ID" value="NZ_BAABBV010000001.1"/>
</dbReference>
<accession>A0ABP7ZD69</accession>
<dbReference type="InterPro" id="IPR000073">
    <property type="entry name" value="AB_hydrolase_1"/>
</dbReference>
<dbReference type="PANTHER" id="PTHR37017">
    <property type="entry name" value="AB HYDROLASE-1 DOMAIN-CONTAINING PROTEIN-RELATED"/>
    <property type="match status" value="1"/>
</dbReference>
<dbReference type="PANTHER" id="PTHR37017:SF11">
    <property type="entry name" value="ESTERASE_LIPASE_THIOESTERASE DOMAIN-CONTAINING PROTEIN"/>
    <property type="match status" value="1"/>
</dbReference>
<keyword evidence="2" id="KW-0378">Hydrolase</keyword>